<dbReference type="PANTHER" id="PTHR11453">
    <property type="entry name" value="ANION EXCHANGE PROTEIN"/>
    <property type="match status" value="1"/>
</dbReference>
<dbReference type="InterPro" id="IPR013769">
    <property type="entry name" value="Band3_cytoplasmic_dom"/>
</dbReference>
<evidence type="ECO:0000313" key="2">
    <source>
        <dbReference type="EMBL" id="KAL3313170.1"/>
    </source>
</evidence>
<dbReference type="InterPro" id="IPR003020">
    <property type="entry name" value="HCO3_transpt_euk"/>
</dbReference>
<organism evidence="2 3">
    <name type="scientific">Cichlidogyrus casuarinus</name>
    <dbReference type="NCBI Taxonomy" id="1844966"/>
    <lineage>
        <taxon>Eukaryota</taxon>
        <taxon>Metazoa</taxon>
        <taxon>Spiralia</taxon>
        <taxon>Lophotrochozoa</taxon>
        <taxon>Platyhelminthes</taxon>
        <taxon>Monogenea</taxon>
        <taxon>Monopisthocotylea</taxon>
        <taxon>Dactylogyridea</taxon>
        <taxon>Ancyrocephalidae</taxon>
        <taxon>Cichlidogyrus</taxon>
    </lineage>
</organism>
<protein>
    <submittedName>
        <fullName evidence="2">Electroneutral sodium bicarbonate exchanger 1</fullName>
    </submittedName>
</protein>
<feature type="domain" description="Band 3 cytoplasmic" evidence="1">
    <location>
        <begin position="93"/>
        <end position="129"/>
    </location>
</feature>
<evidence type="ECO:0000259" key="1">
    <source>
        <dbReference type="Pfam" id="PF07565"/>
    </source>
</evidence>
<reference evidence="2 3" key="1">
    <citation type="submission" date="2024-11" db="EMBL/GenBank/DDBJ databases">
        <title>Adaptive evolution of stress response genes in parasites aligns with host niche diversity.</title>
        <authorList>
            <person name="Hahn C."/>
            <person name="Resl P."/>
        </authorList>
    </citation>
    <scope>NUCLEOTIDE SEQUENCE [LARGE SCALE GENOMIC DNA]</scope>
    <source>
        <strain evidence="2">EGGRZ-B1_66</strain>
        <tissue evidence="2">Body</tissue>
    </source>
</reference>
<dbReference type="Gene3D" id="3.40.930.10">
    <property type="entry name" value="Mannitol-specific EII, Chain A"/>
    <property type="match status" value="1"/>
</dbReference>
<dbReference type="InterPro" id="IPR016152">
    <property type="entry name" value="PTrfase/Anion_transptr"/>
</dbReference>
<dbReference type="Pfam" id="PF07565">
    <property type="entry name" value="Band_3_cyto"/>
    <property type="match status" value="2"/>
</dbReference>
<keyword evidence="3" id="KW-1185">Reference proteome</keyword>
<dbReference type="EMBL" id="JBJKFK010001414">
    <property type="protein sequence ID" value="KAL3313170.1"/>
    <property type="molecule type" value="Genomic_DNA"/>
</dbReference>
<evidence type="ECO:0000313" key="3">
    <source>
        <dbReference type="Proteomes" id="UP001626550"/>
    </source>
</evidence>
<accession>A0ABD2Q0J4</accession>
<dbReference type="Proteomes" id="UP001626550">
    <property type="component" value="Unassembled WGS sequence"/>
</dbReference>
<comment type="caution">
    <text evidence="2">The sequence shown here is derived from an EMBL/GenBank/DDBJ whole genome shotgun (WGS) entry which is preliminary data.</text>
</comment>
<dbReference type="SUPFAM" id="SSF55804">
    <property type="entry name" value="Phoshotransferase/anion transport protein"/>
    <property type="match status" value="1"/>
</dbReference>
<dbReference type="AlphaFoldDB" id="A0ABD2Q0J4"/>
<gene>
    <name evidence="2" type="primary">SLC4A8_4</name>
    <name evidence="2" type="ORF">Ciccas_008232</name>
</gene>
<feature type="domain" description="Band 3 cytoplasmic" evidence="1">
    <location>
        <begin position="1"/>
        <end position="80"/>
    </location>
</feature>
<sequence length="153" mass="17224">MKKIAPGTETSNVLVGETDYLSQEIVAFIRLKEAVVLGEMTEVPVPTRFLFILLGMDGKGPNYRETGRSMATLMSDEQLNSRQLNLRFSFNLQVFHEVAYRAKNHKDILAGVDEFLSCSTVLPPGEWDPSIRIEPPASVPSQVSDLKYLLWKH</sequence>
<name>A0ABD2Q0J4_9PLAT</name>
<dbReference type="PANTHER" id="PTHR11453:SF36">
    <property type="entry name" value="ANION EXCHANGE PROTEIN"/>
    <property type="match status" value="1"/>
</dbReference>
<proteinExistence type="predicted"/>